<comment type="catalytic activity">
    <reaction evidence="7">
        <text>L-threonyl-[protein] + ATP = O-phospho-L-threonyl-[protein] + ADP + H(+)</text>
        <dbReference type="Rhea" id="RHEA:46608"/>
        <dbReference type="Rhea" id="RHEA-COMP:11060"/>
        <dbReference type="Rhea" id="RHEA-COMP:11605"/>
        <dbReference type="ChEBI" id="CHEBI:15378"/>
        <dbReference type="ChEBI" id="CHEBI:30013"/>
        <dbReference type="ChEBI" id="CHEBI:30616"/>
        <dbReference type="ChEBI" id="CHEBI:61977"/>
        <dbReference type="ChEBI" id="CHEBI:456216"/>
        <dbReference type="EC" id="2.7.11.1"/>
    </reaction>
</comment>
<evidence type="ECO:0000256" key="3">
    <source>
        <dbReference type="ARBA" id="ARBA00022679"/>
    </source>
</evidence>
<evidence type="ECO:0000256" key="1">
    <source>
        <dbReference type="ARBA" id="ARBA00012513"/>
    </source>
</evidence>
<dbReference type="GO" id="GO:0004674">
    <property type="term" value="F:protein serine/threonine kinase activity"/>
    <property type="evidence" value="ECO:0007669"/>
    <property type="project" value="TreeGrafter"/>
</dbReference>
<feature type="region of interest" description="Disordered" evidence="9">
    <location>
        <begin position="761"/>
        <end position="802"/>
    </location>
</feature>
<evidence type="ECO:0000313" key="12">
    <source>
        <dbReference type="Proteomes" id="UP000789508"/>
    </source>
</evidence>
<reference evidence="11" key="1">
    <citation type="submission" date="2021-06" db="EMBL/GenBank/DDBJ databases">
        <authorList>
            <person name="Kallberg Y."/>
            <person name="Tangrot J."/>
            <person name="Rosling A."/>
        </authorList>
    </citation>
    <scope>NUCLEOTIDE SEQUENCE</scope>
    <source>
        <strain evidence="11">FL130A</strain>
    </source>
</reference>
<keyword evidence="12" id="KW-1185">Reference proteome</keyword>
<accession>A0A9N8ZY76</accession>
<feature type="compositionally biased region" description="Polar residues" evidence="9">
    <location>
        <begin position="765"/>
        <end position="781"/>
    </location>
</feature>
<comment type="catalytic activity">
    <reaction evidence="8">
        <text>L-seryl-[protein] + ATP = O-phospho-L-seryl-[protein] + ADP + H(+)</text>
        <dbReference type="Rhea" id="RHEA:17989"/>
        <dbReference type="Rhea" id="RHEA-COMP:9863"/>
        <dbReference type="Rhea" id="RHEA-COMP:11604"/>
        <dbReference type="ChEBI" id="CHEBI:15378"/>
        <dbReference type="ChEBI" id="CHEBI:29999"/>
        <dbReference type="ChEBI" id="CHEBI:30616"/>
        <dbReference type="ChEBI" id="CHEBI:83421"/>
        <dbReference type="ChEBI" id="CHEBI:456216"/>
        <dbReference type="EC" id="2.7.11.1"/>
    </reaction>
</comment>
<evidence type="ECO:0000256" key="7">
    <source>
        <dbReference type="ARBA" id="ARBA00047899"/>
    </source>
</evidence>
<name>A0A9N8ZY76_9GLOM</name>
<evidence type="ECO:0000256" key="4">
    <source>
        <dbReference type="ARBA" id="ARBA00022741"/>
    </source>
</evidence>
<evidence type="ECO:0000256" key="9">
    <source>
        <dbReference type="SAM" id="MobiDB-lite"/>
    </source>
</evidence>
<evidence type="ECO:0000256" key="2">
    <source>
        <dbReference type="ARBA" id="ARBA00022527"/>
    </source>
</evidence>
<proteinExistence type="predicted"/>
<evidence type="ECO:0000256" key="5">
    <source>
        <dbReference type="ARBA" id="ARBA00022777"/>
    </source>
</evidence>
<evidence type="ECO:0000313" key="11">
    <source>
        <dbReference type="EMBL" id="CAG8512347.1"/>
    </source>
</evidence>
<dbReference type="PROSITE" id="PS50011">
    <property type="entry name" value="PROTEIN_KINASE_DOM"/>
    <property type="match status" value="1"/>
</dbReference>
<dbReference type="SUPFAM" id="SSF56112">
    <property type="entry name" value="Protein kinase-like (PK-like)"/>
    <property type="match status" value="2"/>
</dbReference>
<feature type="compositionally biased region" description="Basic and acidic residues" evidence="9">
    <location>
        <begin position="641"/>
        <end position="651"/>
    </location>
</feature>
<gene>
    <name evidence="11" type="ORF">ALEPTO_LOCUS4039</name>
</gene>
<dbReference type="EMBL" id="CAJVPS010000860">
    <property type="protein sequence ID" value="CAG8512347.1"/>
    <property type="molecule type" value="Genomic_DNA"/>
</dbReference>
<dbReference type="PANTHER" id="PTHR44329">
    <property type="entry name" value="SERINE/THREONINE-PROTEIN KINASE TNNI3K-RELATED"/>
    <property type="match status" value="1"/>
</dbReference>
<protein>
    <recommendedName>
        <fullName evidence="1">non-specific serine/threonine protein kinase</fullName>
        <ecNumber evidence="1">2.7.11.1</ecNumber>
    </recommendedName>
</protein>
<dbReference type="InterPro" id="IPR051681">
    <property type="entry name" value="Ser/Thr_Kinases-Pseudokinases"/>
</dbReference>
<dbReference type="Proteomes" id="UP000789508">
    <property type="component" value="Unassembled WGS sequence"/>
</dbReference>
<comment type="caution">
    <text evidence="11">The sequence shown here is derived from an EMBL/GenBank/DDBJ whole genome shotgun (WGS) entry which is preliminary data.</text>
</comment>
<keyword evidence="4" id="KW-0547">Nucleotide-binding</keyword>
<dbReference type="InterPro" id="IPR000719">
    <property type="entry name" value="Prot_kinase_dom"/>
</dbReference>
<keyword evidence="2" id="KW-0723">Serine/threonine-protein kinase</keyword>
<keyword evidence="6" id="KW-0067">ATP-binding</keyword>
<dbReference type="Pfam" id="PF07714">
    <property type="entry name" value="PK_Tyr_Ser-Thr"/>
    <property type="match status" value="2"/>
</dbReference>
<dbReference type="AlphaFoldDB" id="A0A9N8ZY76"/>
<dbReference type="PANTHER" id="PTHR44329:SF285">
    <property type="entry name" value="V-MOS MOLONEY MURINE SARCOMA VIRAL ONCO HOMOLOG"/>
    <property type="match status" value="1"/>
</dbReference>
<evidence type="ECO:0000256" key="8">
    <source>
        <dbReference type="ARBA" id="ARBA00048679"/>
    </source>
</evidence>
<dbReference type="Gene3D" id="1.10.510.10">
    <property type="entry name" value="Transferase(Phosphotransferase) domain 1"/>
    <property type="match status" value="2"/>
</dbReference>
<dbReference type="InterPro" id="IPR011009">
    <property type="entry name" value="Kinase-like_dom_sf"/>
</dbReference>
<dbReference type="InterPro" id="IPR001245">
    <property type="entry name" value="Ser-Thr/Tyr_kinase_cat_dom"/>
</dbReference>
<organism evidence="11 12">
    <name type="scientific">Ambispora leptoticha</name>
    <dbReference type="NCBI Taxonomy" id="144679"/>
    <lineage>
        <taxon>Eukaryota</taxon>
        <taxon>Fungi</taxon>
        <taxon>Fungi incertae sedis</taxon>
        <taxon>Mucoromycota</taxon>
        <taxon>Glomeromycotina</taxon>
        <taxon>Glomeromycetes</taxon>
        <taxon>Archaeosporales</taxon>
        <taxon>Ambisporaceae</taxon>
        <taxon>Ambispora</taxon>
    </lineage>
</organism>
<keyword evidence="3" id="KW-0808">Transferase</keyword>
<evidence type="ECO:0000256" key="6">
    <source>
        <dbReference type="ARBA" id="ARBA00022840"/>
    </source>
</evidence>
<evidence type="ECO:0000259" key="10">
    <source>
        <dbReference type="PROSITE" id="PS50011"/>
    </source>
</evidence>
<feature type="domain" description="Protein kinase" evidence="10">
    <location>
        <begin position="103"/>
        <end position="372"/>
    </location>
</feature>
<dbReference type="EC" id="2.7.11.1" evidence="1"/>
<dbReference type="GO" id="GO:0005524">
    <property type="term" value="F:ATP binding"/>
    <property type="evidence" value="ECO:0007669"/>
    <property type="project" value="InterPro"/>
</dbReference>
<feature type="non-terminal residue" evidence="11">
    <location>
        <position position="979"/>
    </location>
</feature>
<keyword evidence="5" id="KW-0418">Kinase</keyword>
<sequence>MTQILRKLSTITFNLNPTMAYDQHYDPERYQPLLTKPPPIKVPKTCEQCREDYVDMCCFACEKKGLPKNWTSGNSTIDNFIKDIQSKANNQQAYLQWLKYESFSDIKQIGKIGKKNIYSAVWYEGPITRQPIPWGVQSNHKVILKETEREEQNLDSFLEEVLAHWQFRGIFESRVLRCFGISRNPSTNALIMVMEYFSDGDLGHCLREYYSQLQWEHKISILEDIANGLAKIHDTSYALKDFHGGNILINLEGRAVIADMTLSFSDGGYPSSRLTGVLPYIAPEILKRQPIARAANIYSFGIIMWELATGERAFANRAHDDALAMEIYRKLRPRIPNNIPECFAALIRQCWHSDPYRRPMAKEIAQTFQKWGKKLGKREFTDRTSIIYIPGEDTEIDAFHAADISQQNNRLYSELKADSEHPNAQYITRDFDYPPLDEVLCEYESEDDLECFPTNFGQLWNESEDKHGSKLKRSNTLLQLKKTSERRAIAQFALQLQALAGTYLARCYGFSRDPKTGNFVIVYEYVPEGNLGHCLTTQFSKWQWWHKLQILNGIAIALRAIHKSGHIHKDLHLENMRIHEINGPSSETDYVGEDVEKMKRHLSQFLQSDARMYSNGYSKDNIVSEDPLGIYTSRKLDFAKRRKSSRPELESSRSSNTRSIYPDIINERASNNASTETDNKRNSRITGNKNGNFLTFIKEGGKKLERVSDILRNDRNDRNDRISNDYKTFSEHYDEESDSDIVQSTSLHDGGDFKCIVDDVDPDPTTISPQTPTYRPRSASNLEKKSEGLGHFRPRSVSDVPPTPIEITHPIMQKEQHSNKQDEGYHTNFATPANSYEEKIHITKSSLSLSQPSSTIVPSYYSINTDTKDDIISSSYSSEIKMDTTSLSLIQPPSTKASHLYSSTNTEMKNDFSLTQLPSTILSSSYYSTKTEIKDDTSYFSYHPANTETKNDTTTAASAIQTRREFSRSLSNALSIHGT</sequence>
<feature type="region of interest" description="Disordered" evidence="9">
    <location>
        <begin position="641"/>
        <end position="687"/>
    </location>
</feature>
<dbReference type="OrthoDB" id="5979581at2759"/>